<dbReference type="PROSITE" id="PS50157">
    <property type="entry name" value="ZINC_FINGER_C2H2_2"/>
    <property type="match status" value="4"/>
</dbReference>
<dbReference type="SMART" id="SM00355">
    <property type="entry name" value="ZnF_C2H2"/>
    <property type="match status" value="4"/>
</dbReference>
<protein>
    <submittedName>
        <fullName evidence="4">OLC1v1012248C1</fullName>
    </submittedName>
</protein>
<keyword evidence="5" id="KW-1185">Reference proteome</keyword>
<evidence type="ECO:0000313" key="5">
    <source>
        <dbReference type="Proteomes" id="UP001161247"/>
    </source>
</evidence>
<dbReference type="InterPro" id="IPR036236">
    <property type="entry name" value="Znf_C2H2_sf"/>
</dbReference>
<dbReference type="InterPro" id="IPR013087">
    <property type="entry name" value="Znf_C2H2_type"/>
</dbReference>
<dbReference type="Gene3D" id="3.30.160.60">
    <property type="entry name" value="Classic Zinc Finger"/>
    <property type="match status" value="1"/>
</dbReference>
<feature type="compositionally biased region" description="Low complexity" evidence="2">
    <location>
        <begin position="334"/>
        <end position="347"/>
    </location>
</feature>
<dbReference type="AlphaFoldDB" id="A0AAV1DVJ0"/>
<proteinExistence type="predicted"/>
<feature type="region of interest" description="Disordered" evidence="2">
    <location>
        <begin position="329"/>
        <end position="356"/>
    </location>
</feature>
<keyword evidence="1" id="KW-0862">Zinc</keyword>
<feature type="domain" description="C2H2-type" evidence="3">
    <location>
        <begin position="9"/>
        <end position="36"/>
    </location>
</feature>
<feature type="compositionally biased region" description="Basic residues" evidence="2">
    <location>
        <begin position="169"/>
        <end position="179"/>
    </location>
</feature>
<evidence type="ECO:0000313" key="4">
    <source>
        <dbReference type="EMBL" id="CAI9111906.1"/>
    </source>
</evidence>
<feature type="domain" description="C2H2-type" evidence="3">
    <location>
        <begin position="106"/>
        <end position="133"/>
    </location>
</feature>
<dbReference type="EMBL" id="OX459124">
    <property type="protein sequence ID" value="CAI9111906.1"/>
    <property type="molecule type" value="Genomic_DNA"/>
</dbReference>
<sequence length="600" mass="66122">MEEDQEMKHLCKFCDKSFPCGRSLGGHMRSHLISVPDESNEKIMKKKLPSIPSSSSIFKNNGGAANTKNDAAAAKEAGQIAYSLRENRKKTSKFANLSEDNSVESKVCKECGKGFPSWKSLFGHMKCHSDKVTHKATTLEEDENSSGSASLHHKLIMDSQSDNETAAPKIRKQRSRTQRYKAAARSTTSTILTVSAAYSQCGSEVENEQEEVAMSLILLSRDVSNWDGPKSVCVESSDNNSELLKSSNNLASSSLIKSKMKKLDSCKLASRKEFTFLKNDAEVSPADDAFLGGNLIVTTKGHKVVEVETESTDQFQQSKHKVDLGKNLSEESHMNNNNNHSELESSSCKQNSSKRKYNSFTMKHEHPAELISDYSTKLQSFGAASDSDQLLYHQVGSDRKSKFECTTCNKSFHSYQALGGHRASHKKLKGCFGSKIDSSENSTETEISPNQTADSKLIISKSFCNDKSSVHDDSGFKAKLEIPATDSLSKEISMDTADYCFKKNKGAGAGSSHECPICFRVFPSGQALGGHKRSHLVAEMKSNQAAAGAVIIPKKIPEIRDFLDLNLPAPVEEETTEKVYFNSWWMMPSNHKQEPLLGML</sequence>
<dbReference type="PANTHER" id="PTHR46869">
    <property type="entry name" value="C2H2-LIKE ZINC FINGER PROTEIN"/>
    <property type="match status" value="1"/>
</dbReference>
<keyword evidence="1" id="KW-0479">Metal-binding</keyword>
<dbReference type="Proteomes" id="UP001161247">
    <property type="component" value="Chromosome 7"/>
</dbReference>
<name>A0AAV1DVJ0_OLDCO</name>
<dbReference type="Pfam" id="PF13912">
    <property type="entry name" value="zf-C2H2_6"/>
    <property type="match status" value="4"/>
</dbReference>
<accession>A0AAV1DVJ0</accession>
<dbReference type="PANTHER" id="PTHR46869:SF6">
    <property type="entry name" value="C2H2-TYPE DOMAIN-CONTAINING PROTEIN"/>
    <property type="match status" value="1"/>
</dbReference>
<feature type="domain" description="C2H2-type" evidence="3">
    <location>
        <begin position="403"/>
        <end position="430"/>
    </location>
</feature>
<dbReference type="PROSITE" id="PS00028">
    <property type="entry name" value="ZINC_FINGER_C2H2_1"/>
    <property type="match status" value="4"/>
</dbReference>
<dbReference type="GO" id="GO:0008270">
    <property type="term" value="F:zinc ion binding"/>
    <property type="evidence" value="ECO:0007669"/>
    <property type="project" value="UniProtKB-KW"/>
</dbReference>
<keyword evidence="1" id="KW-0863">Zinc-finger</keyword>
<gene>
    <name evidence="4" type="ORF">OLC1_LOCUS19192</name>
</gene>
<dbReference type="SUPFAM" id="SSF57667">
    <property type="entry name" value="beta-beta-alpha zinc fingers"/>
    <property type="match status" value="1"/>
</dbReference>
<feature type="region of interest" description="Disordered" evidence="2">
    <location>
        <begin position="157"/>
        <end position="182"/>
    </location>
</feature>
<feature type="domain" description="C2H2-type" evidence="3">
    <location>
        <begin position="513"/>
        <end position="535"/>
    </location>
</feature>
<evidence type="ECO:0000256" key="2">
    <source>
        <dbReference type="SAM" id="MobiDB-lite"/>
    </source>
</evidence>
<evidence type="ECO:0000256" key="1">
    <source>
        <dbReference type="PROSITE-ProRule" id="PRU00042"/>
    </source>
</evidence>
<organism evidence="4 5">
    <name type="scientific">Oldenlandia corymbosa var. corymbosa</name>
    <dbReference type="NCBI Taxonomy" id="529605"/>
    <lineage>
        <taxon>Eukaryota</taxon>
        <taxon>Viridiplantae</taxon>
        <taxon>Streptophyta</taxon>
        <taxon>Embryophyta</taxon>
        <taxon>Tracheophyta</taxon>
        <taxon>Spermatophyta</taxon>
        <taxon>Magnoliopsida</taxon>
        <taxon>eudicotyledons</taxon>
        <taxon>Gunneridae</taxon>
        <taxon>Pentapetalae</taxon>
        <taxon>asterids</taxon>
        <taxon>lamiids</taxon>
        <taxon>Gentianales</taxon>
        <taxon>Rubiaceae</taxon>
        <taxon>Rubioideae</taxon>
        <taxon>Spermacoceae</taxon>
        <taxon>Hedyotis-Oldenlandia complex</taxon>
        <taxon>Oldenlandia</taxon>
    </lineage>
</organism>
<evidence type="ECO:0000259" key="3">
    <source>
        <dbReference type="PROSITE" id="PS50157"/>
    </source>
</evidence>
<reference evidence="4" key="1">
    <citation type="submission" date="2023-03" db="EMBL/GenBank/DDBJ databases">
        <authorList>
            <person name="Julca I."/>
        </authorList>
    </citation>
    <scope>NUCLEOTIDE SEQUENCE</scope>
</reference>